<sequence length="431" mass="45852">MISALSAQAWAYQANDAARDLTGRWFITADWYGTPRYMNLDLAQNGDKLTGKFNGSALEGTVSGSAVHYVAKDGQGASQETQAVLENGALTGTMTWTAPGDTPVVVKFTAMIVPKRPTGPAQVHEFTPTVFYRQFSALNKPVLTVAPGDTIHTWTVDAGGTDAQGVRRVMGGNPETGPFYVESAMPGDTLVVHIKRLRLNRDWAVSDDDIVESATNSNLAVKVKDNGKSVRWHLDREKGVAYLETPGEHTAHYTVPLRPMLGCIAVAPPPAAAPPPTGDSGSFGGNMDFNGMVEGATLYLPVMNPGALLYFGDGHAMQGDGELNGNALETSMDVEITVDVIPGKRIGGPRVETADEIVAMGLEGSVDEALKSATSSMADWLSEDYKLTSAEVAEVLGTSAEYHVSEVADRNSGVVLKIKKERLQGLVAEAK</sequence>
<dbReference type="Pfam" id="PF03069">
    <property type="entry name" value="FmdA_AmdA"/>
    <property type="match status" value="1"/>
</dbReference>
<evidence type="ECO:0000313" key="2">
    <source>
        <dbReference type="Proteomes" id="UP000648801"/>
    </source>
</evidence>
<comment type="caution">
    <text evidence="1">The sequence shown here is derived from an EMBL/GenBank/DDBJ whole genome shotgun (WGS) entry which is preliminary data.</text>
</comment>
<dbReference type="SUPFAM" id="SSF141130">
    <property type="entry name" value="Acetamidase/Formamidase-like"/>
    <property type="match status" value="1"/>
</dbReference>
<evidence type="ECO:0000313" key="1">
    <source>
        <dbReference type="EMBL" id="GGA70545.1"/>
    </source>
</evidence>
<dbReference type="EMBL" id="BMJB01000001">
    <property type="protein sequence ID" value="GGA70545.1"/>
    <property type="molecule type" value="Genomic_DNA"/>
</dbReference>
<name>A0A916RV24_9BACT</name>
<protein>
    <recommendedName>
        <fullName evidence="3">Acetamidase</fullName>
    </recommendedName>
</protein>
<accession>A0A916RV24</accession>
<organism evidence="1 2">
    <name type="scientific">Edaphobacter acidisoli</name>
    <dbReference type="NCBI Taxonomy" id="2040573"/>
    <lineage>
        <taxon>Bacteria</taxon>
        <taxon>Pseudomonadati</taxon>
        <taxon>Acidobacteriota</taxon>
        <taxon>Terriglobia</taxon>
        <taxon>Terriglobales</taxon>
        <taxon>Acidobacteriaceae</taxon>
        <taxon>Edaphobacter</taxon>
    </lineage>
</organism>
<keyword evidence="2" id="KW-1185">Reference proteome</keyword>
<dbReference type="PANTHER" id="PTHR31891">
    <property type="entry name" value="FORMAMIDASE C869.04-RELATED"/>
    <property type="match status" value="1"/>
</dbReference>
<dbReference type="Proteomes" id="UP000648801">
    <property type="component" value="Unassembled WGS sequence"/>
</dbReference>
<reference evidence="1" key="2">
    <citation type="submission" date="2020-09" db="EMBL/GenBank/DDBJ databases">
        <authorList>
            <person name="Sun Q."/>
            <person name="Zhou Y."/>
        </authorList>
    </citation>
    <scope>NUCLEOTIDE SEQUENCE</scope>
    <source>
        <strain evidence="1">CGMCC 1.15447</strain>
    </source>
</reference>
<dbReference type="Gene3D" id="3.10.28.20">
    <property type="entry name" value="Acetamidase/Formamidase-like domains"/>
    <property type="match status" value="1"/>
</dbReference>
<proteinExistence type="predicted"/>
<dbReference type="InterPro" id="IPR004304">
    <property type="entry name" value="FmdA_AmdA"/>
</dbReference>
<dbReference type="GO" id="GO:0016811">
    <property type="term" value="F:hydrolase activity, acting on carbon-nitrogen (but not peptide) bonds, in linear amides"/>
    <property type="evidence" value="ECO:0007669"/>
    <property type="project" value="InterPro"/>
</dbReference>
<reference evidence="1" key="1">
    <citation type="journal article" date="2014" name="Int. J. Syst. Evol. Microbiol.">
        <title>Complete genome sequence of Corynebacterium casei LMG S-19264T (=DSM 44701T), isolated from a smear-ripened cheese.</title>
        <authorList>
            <consortium name="US DOE Joint Genome Institute (JGI-PGF)"/>
            <person name="Walter F."/>
            <person name="Albersmeier A."/>
            <person name="Kalinowski J."/>
            <person name="Ruckert C."/>
        </authorList>
    </citation>
    <scope>NUCLEOTIDE SEQUENCE</scope>
    <source>
        <strain evidence="1">CGMCC 1.15447</strain>
    </source>
</reference>
<dbReference type="AlphaFoldDB" id="A0A916RV24"/>
<dbReference type="PANTHER" id="PTHR31891:SF1">
    <property type="entry name" value="FORMAMIDASE C869.04-RELATED"/>
    <property type="match status" value="1"/>
</dbReference>
<dbReference type="Gene3D" id="2.60.120.580">
    <property type="entry name" value="Acetamidase/Formamidase-like domains"/>
    <property type="match status" value="2"/>
</dbReference>
<gene>
    <name evidence="1" type="ORF">GCM10011507_22630</name>
</gene>
<evidence type="ECO:0008006" key="3">
    <source>
        <dbReference type="Google" id="ProtNLM"/>
    </source>
</evidence>